<name>A0A518ES46_9BACT</name>
<evidence type="ECO:0000313" key="3">
    <source>
        <dbReference type="EMBL" id="QDV06918.1"/>
    </source>
</evidence>
<protein>
    <submittedName>
        <fullName evidence="3">Metallo-hydrolase YycJ</fullName>
        <ecNumber evidence="3">3.-.-.-</ecNumber>
    </submittedName>
</protein>
<gene>
    <name evidence="3" type="primary">yycJ</name>
    <name evidence="3" type="ORF">Poly30_24360</name>
</gene>
<evidence type="ECO:0000256" key="1">
    <source>
        <dbReference type="SAM" id="MobiDB-lite"/>
    </source>
</evidence>
<dbReference type="PANTHER" id="PTHR47619:SF1">
    <property type="entry name" value="EXODEOXYRIBONUCLEASE WALJ"/>
    <property type="match status" value="1"/>
</dbReference>
<dbReference type="SMART" id="SM00849">
    <property type="entry name" value="Lactamase_B"/>
    <property type="match status" value="1"/>
</dbReference>
<dbReference type="PANTHER" id="PTHR47619">
    <property type="entry name" value="METALLO-HYDROLASE YYCJ-RELATED"/>
    <property type="match status" value="1"/>
</dbReference>
<dbReference type="SUPFAM" id="SSF56281">
    <property type="entry name" value="Metallo-hydrolase/oxidoreductase"/>
    <property type="match status" value="1"/>
</dbReference>
<keyword evidence="3" id="KW-0378">Hydrolase</keyword>
<dbReference type="EMBL" id="CP036434">
    <property type="protein sequence ID" value="QDV06918.1"/>
    <property type="molecule type" value="Genomic_DNA"/>
</dbReference>
<dbReference type="InterPro" id="IPR036866">
    <property type="entry name" value="RibonucZ/Hydroxyglut_hydro"/>
</dbReference>
<feature type="domain" description="Metallo-beta-lactamase" evidence="2">
    <location>
        <begin position="11"/>
        <end position="193"/>
    </location>
</feature>
<organism evidence="3 4">
    <name type="scientific">Saltatorellus ferox</name>
    <dbReference type="NCBI Taxonomy" id="2528018"/>
    <lineage>
        <taxon>Bacteria</taxon>
        <taxon>Pseudomonadati</taxon>
        <taxon>Planctomycetota</taxon>
        <taxon>Planctomycetia</taxon>
        <taxon>Planctomycetia incertae sedis</taxon>
        <taxon>Saltatorellus</taxon>
    </lineage>
</organism>
<evidence type="ECO:0000259" key="2">
    <source>
        <dbReference type="SMART" id="SM00849"/>
    </source>
</evidence>
<dbReference type="EC" id="3.-.-.-" evidence="3"/>
<dbReference type="GO" id="GO:0016787">
    <property type="term" value="F:hydrolase activity"/>
    <property type="evidence" value="ECO:0007669"/>
    <property type="project" value="UniProtKB-KW"/>
</dbReference>
<dbReference type="Gene3D" id="3.60.15.10">
    <property type="entry name" value="Ribonuclease Z/Hydroxyacylglutathione hydrolase-like"/>
    <property type="match status" value="1"/>
</dbReference>
<accession>A0A518ES46</accession>
<proteinExistence type="predicted"/>
<dbReference type="InterPro" id="IPR052533">
    <property type="entry name" value="WalJ/YycJ-like"/>
</dbReference>
<reference evidence="3 4" key="1">
    <citation type="submission" date="2019-02" db="EMBL/GenBank/DDBJ databases">
        <title>Deep-cultivation of Planctomycetes and their phenomic and genomic characterization uncovers novel biology.</title>
        <authorList>
            <person name="Wiegand S."/>
            <person name="Jogler M."/>
            <person name="Boedeker C."/>
            <person name="Pinto D."/>
            <person name="Vollmers J."/>
            <person name="Rivas-Marin E."/>
            <person name="Kohn T."/>
            <person name="Peeters S.H."/>
            <person name="Heuer A."/>
            <person name="Rast P."/>
            <person name="Oberbeckmann S."/>
            <person name="Bunk B."/>
            <person name="Jeske O."/>
            <person name="Meyerdierks A."/>
            <person name="Storesund J.E."/>
            <person name="Kallscheuer N."/>
            <person name="Luecker S."/>
            <person name="Lage O.M."/>
            <person name="Pohl T."/>
            <person name="Merkel B.J."/>
            <person name="Hornburger P."/>
            <person name="Mueller R.-W."/>
            <person name="Bruemmer F."/>
            <person name="Labrenz M."/>
            <person name="Spormann A.M."/>
            <person name="Op den Camp H."/>
            <person name="Overmann J."/>
            <person name="Amann R."/>
            <person name="Jetten M.S.M."/>
            <person name="Mascher T."/>
            <person name="Medema M.H."/>
            <person name="Devos D.P."/>
            <person name="Kaster A.-K."/>
            <person name="Ovreas L."/>
            <person name="Rohde M."/>
            <person name="Galperin M.Y."/>
            <person name="Jogler C."/>
        </authorList>
    </citation>
    <scope>NUCLEOTIDE SEQUENCE [LARGE SCALE GENOMIC DNA]</scope>
    <source>
        <strain evidence="3 4">Poly30</strain>
    </source>
</reference>
<dbReference type="Pfam" id="PF12706">
    <property type="entry name" value="Lactamase_B_2"/>
    <property type="match status" value="1"/>
</dbReference>
<sequence>MRLQILGSGSRGNAALLWADETVILIDAGLPIRTLTDRVEKAGIGFKGIDHVVVTHGHLDHSRSSGIMAKRHGATLHCAQRIQEHRSVSRAPEKRDLPINGSTTLEPRRGSEPVTLTTVKIPHDCDPTVAFRIEHGGRTLSFLSDMGEPREDAGRALAGAGLLVLESNYDDELLRGGPYPDALKARVRGAGGHLSNDQMAVMLTRLAGPDLHTVVLAHLSEKNNRPEIALRTARATLEQLGRKDVEVLVAEQDRPLSPILV</sequence>
<keyword evidence="4" id="KW-1185">Reference proteome</keyword>
<dbReference type="AlphaFoldDB" id="A0A518ES46"/>
<dbReference type="Proteomes" id="UP000320390">
    <property type="component" value="Chromosome"/>
</dbReference>
<feature type="region of interest" description="Disordered" evidence="1">
    <location>
        <begin position="85"/>
        <end position="112"/>
    </location>
</feature>
<dbReference type="InterPro" id="IPR001279">
    <property type="entry name" value="Metallo-B-lactamas"/>
</dbReference>
<dbReference type="RefSeq" id="WP_145197528.1">
    <property type="nucleotide sequence ID" value="NZ_CP036434.1"/>
</dbReference>
<feature type="compositionally biased region" description="Basic and acidic residues" evidence="1">
    <location>
        <begin position="85"/>
        <end position="97"/>
    </location>
</feature>
<evidence type="ECO:0000313" key="4">
    <source>
        <dbReference type="Proteomes" id="UP000320390"/>
    </source>
</evidence>
<dbReference type="OrthoDB" id="9781189at2"/>